<protein>
    <submittedName>
        <fullName evidence="2">Uncharacterized protein</fullName>
    </submittedName>
</protein>
<dbReference type="EMBL" id="OU896707">
    <property type="protein sequence ID" value="CAG9812838.1"/>
    <property type="molecule type" value="Genomic_DNA"/>
</dbReference>
<reference evidence="2" key="2">
    <citation type="submission" date="2022-10" db="EMBL/GenBank/DDBJ databases">
        <authorList>
            <consortium name="ENA_rothamsted_submissions"/>
            <consortium name="culmorum"/>
            <person name="King R."/>
        </authorList>
    </citation>
    <scope>NUCLEOTIDE SEQUENCE</scope>
</reference>
<feature type="compositionally biased region" description="Polar residues" evidence="1">
    <location>
        <begin position="77"/>
        <end position="86"/>
    </location>
</feature>
<name>A0A9N9S7A0_PHACE</name>
<dbReference type="OrthoDB" id="6764886at2759"/>
<evidence type="ECO:0000256" key="1">
    <source>
        <dbReference type="SAM" id="MobiDB-lite"/>
    </source>
</evidence>
<feature type="compositionally biased region" description="Polar residues" evidence="1">
    <location>
        <begin position="133"/>
        <end position="149"/>
    </location>
</feature>
<dbReference type="Proteomes" id="UP001153737">
    <property type="component" value="Chromosome 1"/>
</dbReference>
<accession>A0A9N9S7A0</accession>
<feature type="compositionally biased region" description="Polar residues" evidence="1">
    <location>
        <begin position="96"/>
        <end position="124"/>
    </location>
</feature>
<sequence length="149" mass="15994">MGVAAEDMVQPNDEIDLDKVPAMVVSYLQISIGIYPFNQHLFEELDLAGAEVANRPYQGVGKNTEEEPDIDFPTVQPGISLSQQESPDVDDPIAQPGTSLSQQELPDTDDSTAQPGTSLSQQELLDTDDPTAQPGTSSSQQESTSNALF</sequence>
<evidence type="ECO:0000313" key="3">
    <source>
        <dbReference type="Proteomes" id="UP001153737"/>
    </source>
</evidence>
<evidence type="ECO:0000313" key="2">
    <source>
        <dbReference type="EMBL" id="CAG9812838.1"/>
    </source>
</evidence>
<dbReference type="AlphaFoldDB" id="A0A9N9S7A0"/>
<proteinExistence type="predicted"/>
<feature type="region of interest" description="Disordered" evidence="1">
    <location>
        <begin position="58"/>
        <end position="149"/>
    </location>
</feature>
<reference evidence="2" key="1">
    <citation type="submission" date="2022-01" db="EMBL/GenBank/DDBJ databases">
        <authorList>
            <person name="King R."/>
        </authorList>
    </citation>
    <scope>NUCLEOTIDE SEQUENCE</scope>
</reference>
<organism evidence="2 3">
    <name type="scientific">Phaedon cochleariae</name>
    <name type="common">Mustard beetle</name>
    <dbReference type="NCBI Taxonomy" id="80249"/>
    <lineage>
        <taxon>Eukaryota</taxon>
        <taxon>Metazoa</taxon>
        <taxon>Ecdysozoa</taxon>
        <taxon>Arthropoda</taxon>
        <taxon>Hexapoda</taxon>
        <taxon>Insecta</taxon>
        <taxon>Pterygota</taxon>
        <taxon>Neoptera</taxon>
        <taxon>Endopterygota</taxon>
        <taxon>Coleoptera</taxon>
        <taxon>Polyphaga</taxon>
        <taxon>Cucujiformia</taxon>
        <taxon>Chrysomeloidea</taxon>
        <taxon>Chrysomelidae</taxon>
        <taxon>Chrysomelinae</taxon>
        <taxon>Chrysomelini</taxon>
        <taxon>Phaedon</taxon>
    </lineage>
</organism>
<keyword evidence="3" id="KW-1185">Reference proteome</keyword>
<gene>
    <name evidence="2" type="ORF">PHAECO_LOCUS746</name>
</gene>